<gene>
    <name evidence="2" type="ORF">FOXYS1_5039</name>
</gene>
<dbReference type="Proteomes" id="UP000558688">
    <property type="component" value="Unassembled WGS sequence"/>
</dbReference>
<evidence type="ECO:0000313" key="3">
    <source>
        <dbReference type="Proteomes" id="UP000558688"/>
    </source>
</evidence>
<evidence type="ECO:0000313" key="2">
    <source>
        <dbReference type="EMBL" id="KAF5264182.1"/>
    </source>
</evidence>
<evidence type="ECO:0000256" key="1">
    <source>
        <dbReference type="SAM" id="MobiDB-lite"/>
    </source>
</evidence>
<reference evidence="2" key="1">
    <citation type="submission" date="2020-02" db="EMBL/GenBank/DDBJ databases">
        <title>Identification and distribution of gene clusters putatively required for synthesis of sphingolipid metabolism inhibitors in phylogenetically diverse species of the filamentous fungus Fusarium.</title>
        <authorList>
            <person name="Kim H.-S."/>
            <person name="Busman M."/>
            <person name="Brown D.W."/>
            <person name="Divon H."/>
            <person name="Uhlig S."/>
            <person name="Proctor R.H."/>
        </authorList>
    </citation>
    <scope>NUCLEOTIDE SEQUENCE [LARGE SCALE GENOMIC DNA]</scope>
    <source>
        <strain evidence="2">NRRL 39464</strain>
    </source>
</reference>
<comment type="caution">
    <text evidence="2">The sequence shown here is derived from an EMBL/GenBank/DDBJ whole genome shotgun (WGS) entry which is preliminary data.</text>
</comment>
<feature type="region of interest" description="Disordered" evidence="1">
    <location>
        <begin position="81"/>
        <end position="110"/>
    </location>
</feature>
<organism evidence="2 3">
    <name type="scientific">Fusarium oxysporum</name>
    <name type="common">Fusarium vascular wilt</name>
    <dbReference type="NCBI Taxonomy" id="5507"/>
    <lineage>
        <taxon>Eukaryota</taxon>
        <taxon>Fungi</taxon>
        <taxon>Dikarya</taxon>
        <taxon>Ascomycota</taxon>
        <taxon>Pezizomycotina</taxon>
        <taxon>Sordariomycetes</taxon>
        <taxon>Hypocreomycetidae</taxon>
        <taxon>Hypocreales</taxon>
        <taxon>Nectriaceae</taxon>
        <taxon>Fusarium</taxon>
        <taxon>Fusarium oxysporum species complex</taxon>
    </lineage>
</organism>
<protein>
    <submittedName>
        <fullName evidence="2">Uncharacterized protein</fullName>
    </submittedName>
</protein>
<proteinExistence type="predicted"/>
<accession>A0A8H5AGL3</accession>
<dbReference type="EMBL" id="JAAFOW010000785">
    <property type="protein sequence ID" value="KAF5264182.1"/>
    <property type="molecule type" value="Genomic_DNA"/>
</dbReference>
<name>A0A8H5AGL3_FUSOX</name>
<dbReference type="AlphaFoldDB" id="A0A8H5AGL3"/>
<sequence length="227" mass="25882">MRMQGWGSEGGNGRLWEVMIGMEYLLEHLEDRTLLYYAVLDEVAGENTNSQVELARGRPDRNWQLPARFKDYETYVYPRKSMQSSLPGRGSGQCDDGSGKPPGSSAVDDLGKDHRRYLRLSIITVWQKLNEYYIKLGESPLFAASIIPHPSLDMSLLEANWASEGQLVWEKDAKIGLFDYLDRWYHYNRSVDEQRGAIVETTASPNVPQRTPVNSMFKQWVKSKSGA</sequence>